<dbReference type="RefSeq" id="WP_188850389.1">
    <property type="nucleotide sequence ID" value="NZ_BMJJ01000004.1"/>
</dbReference>
<evidence type="ECO:0000313" key="3">
    <source>
        <dbReference type="Proteomes" id="UP000613160"/>
    </source>
</evidence>
<dbReference type="InterPro" id="IPR034122">
    <property type="entry name" value="Retropepsin-like_bacterial"/>
</dbReference>
<dbReference type="EMBL" id="BMJJ01000004">
    <property type="protein sequence ID" value="GGD16565.1"/>
    <property type="molecule type" value="Genomic_DNA"/>
</dbReference>
<organism evidence="2 3">
    <name type="scientific">Aureimonas glaciei</name>
    <dbReference type="NCBI Taxonomy" id="1776957"/>
    <lineage>
        <taxon>Bacteria</taxon>
        <taxon>Pseudomonadati</taxon>
        <taxon>Pseudomonadota</taxon>
        <taxon>Alphaproteobacteria</taxon>
        <taxon>Hyphomicrobiales</taxon>
        <taxon>Aurantimonadaceae</taxon>
        <taxon>Aureimonas</taxon>
    </lineage>
</organism>
<dbReference type="InterPro" id="IPR001969">
    <property type="entry name" value="Aspartic_peptidase_AS"/>
</dbReference>
<dbReference type="GO" id="GO:0006508">
    <property type="term" value="P:proteolysis"/>
    <property type="evidence" value="ECO:0007669"/>
    <property type="project" value="UniProtKB-KW"/>
</dbReference>
<dbReference type="Pfam" id="PF13975">
    <property type="entry name" value="gag-asp_proteas"/>
    <property type="match status" value="1"/>
</dbReference>
<dbReference type="AlphaFoldDB" id="A0A916XW65"/>
<protein>
    <submittedName>
        <fullName evidence="2">Aspartic protease</fullName>
    </submittedName>
</protein>
<evidence type="ECO:0000313" key="2">
    <source>
        <dbReference type="EMBL" id="GGD16565.1"/>
    </source>
</evidence>
<keyword evidence="1" id="KW-0812">Transmembrane</keyword>
<name>A0A916XW65_9HYPH</name>
<sequence>MRDSRLLILLLAIIGVVLAVLVLNDDGMVGGLPEGQFADAAYMSVWGLVLASSVFFVFRGNLTGALKGIAIYALGFVVLIGLYGYRGELREVGDRIMAELLPGHVIAVAGGDGNQFMVMRADDDHFHVSAEVDGRTVEFLVDTGASVVALDRRAAAAIGVDIAGLDYSGRVMTANGTARAAPLTLGTVRIGDIERANVQAVVMDRDDDGLSLLGMSFLGTLSSFEFRGERLVLTD</sequence>
<comment type="caution">
    <text evidence="2">The sequence shown here is derived from an EMBL/GenBank/DDBJ whole genome shotgun (WGS) entry which is preliminary data.</text>
</comment>
<gene>
    <name evidence="2" type="ORF">GCM10011335_19170</name>
</gene>
<dbReference type="NCBIfam" id="TIGR02281">
    <property type="entry name" value="clan_AA_DTGA"/>
    <property type="match status" value="1"/>
</dbReference>
<dbReference type="Gene3D" id="2.40.70.10">
    <property type="entry name" value="Acid Proteases"/>
    <property type="match status" value="1"/>
</dbReference>
<keyword evidence="2" id="KW-0645">Protease</keyword>
<feature type="transmembrane region" description="Helical" evidence="1">
    <location>
        <begin position="65"/>
        <end position="85"/>
    </location>
</feature>
<keyword evidence="2" id="KW-0378">Hydrolase</keyword>
<evidence type="ECO:0000256" key="1">
    <source>
        <dbReference type="SAM" id="Phobius"/>
    </source>
</evidence>
<proteinExistence type="predicted"/>
<dbReference type="InterPro" id="IPR011969">
    <property type="entry name" value="Clan_AA_Asp_peptidase_C"/>
</dbReference>
<keyword evidence="1" id="KW-0472">Membrane</keyword>
<reference evidence="2" key="2">
    <citation type="submission" date="2020-09" db="EMBL/GenBank/DDBJ databases">
        <authorList>
            <person name="Sun Q."/>
            <person name="Zhou Y."/>
        </authorList>
    </citation>
    <scope>NUCLEOTIDE SEQUENCE</scope>
    <source>
        <strain evidence="2">CGMCC 1.15493</strain>
    </source>
</reference>
<reference evidence="2" key="1">
    <citation type="journal article" date="2014" name="Int. J. Syst. Evol. Microbiol.">
        <title>Complete genome sequence of Corynebacterium casei LMG S-19264T (=DSM 44701T), isolated from a smear-ripened cheese.</title>
        <authorList>
            <consortium name="US DOE Joint Genome Institute (JGI-PGF)"/>
            <person name="Walter F."/>
            <person name="Albersmeier A."/>
            <person name="Kalinowski J."/>
            <person name="Ruckert C."/>
        </authorList>
    </citation>
    <scope>NUCLEOTIDE SEQUENCE</scope>
    <source>
        <strain evidence="2">CGMCC 1.15493</strain>
    </source>
</reference>
<dbReference type="GO" id="GO:0004190">
    <property type="term" value="F:aspartic-type endopeptidase activity"/>
    <property type="evidence" value="ECO:0007669"/>
    <property type="project" value="InterPro"/>
</dbReference>
<keyword evidence="3" id="KW-1185">Reference proteome</keyword>
<dbReference type="Proteomes" id="UP000613160">
    <property type="component" value="Unassembled WGS sequence"/>
</dbReference>
<dbReference type="SUPFAM" id="SSF50630">
    <property type="entry name" value="Acid proteases"/>
    <property type="match status" value="1"/>
</dbReference>
<keyword evidence="1" id="KW-1133">Transmembrane helix</keyword>
<dbReference type="InterPro" id="IPR021109">
    <property type="entry name" value="Peptidase_aspartic_dom_sf"/>
</dbReference>
<feature type="transmembrane region" description="Helical" evidence="1">
    <location>
        <begin position="40"/>
        <end position="58"/>
    </location>
</feature>
<accession>A0A916XW65</accession>
<dbReference type="PROSITE" id="PS00141">
    <property type="entry name" value="ASP_PROTEASE"/>
    <property type="match status" value="1"/>
</dbReference>
<dbReference type="CDD" id="cd05483">
    <property type="entry name" value="retropepsin_like_bacteria"/>
    <property type="match status" value="1"/>
</dbReference>